<keyword evidence="2" id="KW-0472">Membrane</keyword>
<keyword evidence="2" id="KW-1133">Transmembrane helix</keyword>
<feature type="region of interest" description="Disordered" evidence="1">
    <location>
        <begin position="74"/>
        <end position="106"/>
    </location>
</feature>
<dbReference type="Proteomes" id="UP001234585">
    <property type="component" value="Plasmid unnamed1"/>
</dbReference>
<keyword evidence="4" id="KW-1185">Reference proteome</keyword>
<dbReference type="EMBL" id="CP132303">
    <property type="protein sequence ID" value="WLS00091.1"/>
    <property type="molecule type" value="Genomic_DNA"/>
</dbReference>
<organism evidence="3 4">
    <name type="scientific">Shinella sumterensis</name>
    <dbReference type="NCBI Taxonomy" id="1967501"/>
    <lineage>
        <taxon>Bacteria</taxon>
        <taxon>Pseudomonadati</taxon>
        <taxon>Pseudomonadota</taxon>
        <taxon>Alphaproteobacteria</taxon>
        <taxon>Hyphomicrobiales</taxon>
        <taxon>Rhizobiaceae</taxon>
        <taxon>Shinella</taxon>
    </lineage>
</organism>
<evidence type="ECO:0000313" key="3">
    <source>
        <dbReference type="EMBL" id="WLS00091.1"/>
    </source>
</evidence>
<dbReference type="AlphaFoldDB" id="A0AA50CQL7"/>
<sequence>MKPAPDTKWRDSMAYAPRFFVSMALVLVAFAAVTYASTGSAATTAVQTLVCAVLIQLGYFGAVLYLTWRVGKARKEKAGSGRPATDLEKAKATVPVSMNEPGHSKP</sequence>
<proteinExistence type="predicted"/>
<name>A0AA50CQL7_9HYPH</name>
<gene>
    <name evidence="3" type="ORF">Q9313_18610</name>
</gene>
<keyword evidence="2" id="KW-0812">Transmembrane</keyword>
<dbReference type="Pfam" id="PF11089">
    <property type="entry name" value="SyrA"/>
    <property type="match status" value="1"/>
</dbReference>
<evidence type="ECO:0000256" key="2">
    <source>
        <dbReference type="SAM" id="Phobius"/>
    </source>
</evidence>
<geneLocation type="plasmid" evidence="3 4">
    <name>unnamed1</name>
</geneLocation>
<evidence type="ECO:0000313" key="4">
    <source>
        <dbReference type="Proteomes" id="UP001234585"/>
    </source>
</evidence>
<reference evidence="3 4" key="1">
    <citation type="submission" date="2023-08" db="EMBL/GenBank/DDBJ databases">
        <title>Pathogen: clinical or host-associated sample.</title>
        <authorList>
            <person name="Hergert J."/>
            <person name="Casey R."/>
            <person name="Wagner J."/>
            <person name="Young E.L."/>
            <person name="Oakeson K.F."/>
        </authorList>
    </citation>
    <scope>NUCLEOTIDE SEQUENCE [LARGE SCALE GENOMIC DNA]</scope>
    <source>
        <strain evidence="3 4">1760953</strain>
        <plasmid evidence="3 4">unnamed1</plasmid>
    </source>
</reference>
<keyword evidence="3" id="KW-0614">Plasmid</keyword>
<accession>A0AA50CQL7</accession>
<dbReference type="RefSeq" id="WP_306039522.1">
    <property type="nucleotide sequence ID" value="NZ_CP132303.1"/>
</dbReference>
<evidence type="ECO:0000256" key="1">
    <source>
        <dbReference type="SAM" id="MobiDB-lite"/>
    </source>
</evidence>
<dbReference type="InterPro" id="IPR024239">
    <property type="entry name" value="SyrA"/>
</dbReference>
<protein>
    <submittedName>
        <fullName evidence="3">Exopolysaccharide production repressor protein</fullName>
    </submittedName>
</protein>
<feature type="transmembrane region" description="Helical" evidence="2">
    <location>
        <begin position="46"/>
        <end position="68"/>
    </location>
</feature>